<evidence type="ECO:0000256" key="2">
    <source>
        <dbReference type="ARBA" id="ARBA00002704"/>
    </source>
</evidence>
<feature type="domain" description="Transthyretin/hydroxyisourate hydrolase" evidence="10">
    <location>
        <begin position="55"/>
        <end position="167"/>
    </location>
</feature>
<feature type="signal peptide" evidence="9">
    <location>
        <begin position="1"/>
        <end position="28"/>
    </location>
</feature>
<dbReference type="PANTHER" id="PTHR10395:SF7">
    <property type="entry name" value="5-HYDROXYISOURATE HYDROLASE"/>
    <property type="match status" value="1"/>
</dbReference>
<dbReference type="Proteomes" id="UP001055117">
    <property type="component" value="Unassembled WGS sequence"/>
</dbReference>
<accession>A0ABQ4QFK0</accession>
<dbReference type="InterPro" id="IPR036817">
    <property type="entry name" value="Transthyretin/HIU_hydrolase_sf"/>
</dbReference>
<evidence type="ECO:0000313" key="11">
    <source>
        <dbReference type="EMBL" id="GJD44026.1"/>
    </source>
</evidence>
<dbReference type="Pfam" id="PF00576">
    <property type="entry name" value="Transthyretin"/>
    <property type="match status" value="1"/>
</dbReference>
<evidence type="ECO:0000313" key="12">
    <source>
        <dbReference type="Proteomes" id="UP001055117"/>
    </source>
</evidence>
<reference evidence="11 12" key="1">
    <citation type="journal article" date="2021" name="Front. Microbiol.">
        <title>Comprehensive Comparative Genomics and Phenotyping of Methylobacterium Species.</title>
        <authorList>
            <person name="Alessa O."/>
            <person name="Ogura Y."/>
            <person name="Fujitani Y."/>
            <person name="Takami H."/>
            <person name="Hayashi T."/>
            <person name="Sahin N."/>
            <person name="Tani A."/>
        </authorList>
    </citation>
    <scope>NUCLEOTIDE SEQUENCE [LARGE SCALE GENOMIC DNA]</scope>
    <source>
        <strain evidence="11 12">DSM 23679</strain>
    </source>
</reference>
<dbReference type="SUPFAM" id="SSF49472">
    <property type="entry name" value="Transthyretin (synonym: prealbumin)"/>
    <property type="match status" value="1"/>
</dbReference>
<dbReference type="NCBIfam" id="TIGR02962">
    <property type="entry name" value="hdxy_isourate"/>
    <property type="match status" value="1"/>
</dbReference>
<evidence type="ECO:0000256" key="7">
    <source>
        <dbReference type="ARBA" id="ARBA00022801"/>
    </source>
</evidence>
<evidence type="ECO:0000259" key="10">
    <source>
        <dbReference type="Pfam" id="PF00576"/>
    </source>
</evidence>
<dbReference type="InterPro" id="IPR006311">
    <property type="entry name" value="TAT_signal"/>
</dbReference>
<evidence type="ECO:0000256" key="3">
    <source>
        <dbReference type="ARBA" id="ARBA00009850"/>
    </source>
</evidence>
<evidence type="ECO:0000256" key="1">
    <source>
        <dbReference type="ARBA" id="ARBA00001043"/>
    </source>
</evidence>
<comment type="function">
    <text evidence="2">Catalyzes the hydrolysis of 5-hydroxyisourate (HIU) to 2-oxo-4-hydroxy-4-carboxy-5-ureidoimidazoline (OHCU).</text>
</comment>
<evidence type="ECO:0000256" key="6">
    <source>
        <dbReference type="ARBA" id="ARBA00022631"/>
    </source>
</evidence>
<comment type="catalytic activity">
    <reaction evidence="1">
        <text>5-hydroxyisourate + H2O = 5-hydroxy-2-oxo-4-ureido-2,5-dihydro-1H-imidazole-5-carboxylate + H(+)</text>
        <dbReference type="Rhea" id="RHEA:23736"/>
        <dbReference type="ChEBI" id="CHEBI:15377"/>
        <dbReference type="ChEBI" id="CHEBI:15378"/>
        <dbReference type="ChEBI" id="CHEBI:18072"/>
        <dbReference type="ChEBI" id="CHEBI:58639"/>
        <dbReference type="EC" id="3.5.2.17"/>
    </reaction>
</comment>
<evidence type="ECO:0000256" key="9">
    <source>
        <dbReference type="SAM" id="SignalP"/>
    </source>
</evidence>
<dbReference type="InterPro" id="IPR023416">
    <property type="entry name" value="Transthyretin/HIU_hydrolase_d"/>
</dbReference>
<keyword evidence="6" id="KW-0659">Purine metabolism</keyword>
<keyword evidence="7" id="KW-0378">Hydrolase</keyword>
<proteinExistence type="inferred from homology"/>
<dbReference type="Gene3D" id="2.60.40.180">
    <property type="entry name" value="Transthyretin/hydroxyisourate hydrolase domain"/>
    <property type="match status" value="1"/>
</dbReference>
<organism evidence="11 12">
    <name type="scientific">Methylobacterium cerastii</name>
    <dbReference type="NCBI Taxonomy" id="932741"/>
    <lineage>
        <taxon>Bacteria</taxon>
        <taxon>Pseudomonadati</taxon>
        <taxon>Pseudomonadota</taxon>
        <taxon>Alphaproteobacteria</taxon>
        <taxon>Hyphomicrobiales</taxon>
        <taxon>Methylobacteriaceae</taxon>
        <taxon>Methylobacterium</taxon>
    </lineage>
</organism>
<feature type="chain" id="PRO_5047400865" description="hydroxyisourate hydrolase" evidence="9">
    <location>
        <begin position="29"/>
        <end position="168"/>
    </location>
</feature>
<protein>
    <recommendedName>
        <fullName evidence="5">hydroxyisourate hydrolase</fullName>
        <ecNumber evidence="5">3.5.2.17</ecNumber>
    </recommendedName>
</protein>
<comment type="subunit">
    <text evidence="4">Homotetramer.</text>
</comment>
<evidence type="ECO:0000256" key="8">
    <source>
        <dbReference type="SAM" id="MobiDB-lite"/>
    </source>
</evidence>
<dbReference type="PANTHER" id="PTHR10395">
    <property type="entry name" value="URICASE AND TRANSTHYRETIN-RELATED"/>
    <property type="match status" value="1"/>
</dbReference>
<dbReference type="EMBL" id="BPQG01000028">
    <property type="protein sequence ID" value="GJD44026.1"/>
    <property type="molecule type" value="Genomic_DNA"/>
</dbReference>
<dbReference type="EC" id="3.5.2.17" evidence="5"/>
<dbReference type="PROSITE" id="PS51318">
    <property type="entry name" value="TAT"/>
    <property type="match status" value="1"/>
</dbReference>
<keyword evidence="12" id="KW-1185">Reference proteome</keyword>
<dbReference type="InterPro" id="IPR014306">
    <property type="entry name" value="Hydroxyisourate_hydrolase"/>
</dbReference>
<feature type="region of interest" description="Disordered" evidence="8">
    <location>
        <begin position="24"/>
        <end position="48"/>
    </location>
</feature>
<keyword evidence="9" id="KW-0732">Signal</keyword>
<comment type="similarity">
    <text evidence="3">Belongs to the transthyretin family. 5-hydroxyisourate hydrolase subfamily.</text>
</comment>
<name>A0ABQ4QFK0_9HYPH</name>
<gene>
    <name evidence="11" type="ORF">AFCDBAGC_1888</name>
</gene>
<comment type="caution">
    <text evidence="11">The sequence shown here is derived from an EMBL/GenBank/DDBJ whole genome shotgun (WGS) entry which is preliminary data.</text>
</comment>
<evidence type="ECO:0000256" key="5">
    <source>
        <dbReference type="ARBA" id="ARBA00012609"/>
    </source>
</evidence>
<sequence length="168" mass="17869">MDRPLLTRRSLVIAGAGGMAAASTGALAQTSPPAPQKPGALTVAPTSQAGLGPRLTMHAIDNFHGTPGAGMVCDLSIRDGDGYRPLKTVTTSPTGRPADPLLVDDALKAGRYELLLHVEAYFQALGVKLPSPNFLGLVPVRFVVRDVTQRYHLPILFSPWGYSYYRGS</sequence>
<evidence type="ECO:0000256" key="4">
    <source>
        <dbReference type="ARBA" id="ARBA00011881"/>
    </source>
</evidence>